<dbReference type="RefSeq" id="WP_099843151.1">
    <property type="nucleotide sequence ID" value="NZ_CP038281.1"/>
</dbReference>
<evidence type="ECO:0000313" key="3">
    <source>
        <dbReference type="Proteomes" id="UP000229713"/>
    </source>
</evidence>
<feature type="chain" id="PRO_5032712116" description="Peptidase C1A papain C-terminal domain-containing protein" evidence="1">
    <location>
        <begin position="23"/>
        <end position="260"/>
    </location>
</feature>
<organism evidence="2 3">
    <name type="scientific">Raoultella ornithinolytica</name>
    <name type="common">Klebsiella ornithinolytica</name>
    <dbReference type="NCBI Taxonomy" id="54291"/>
    <lineage>
        <taxon>Bacteria</taxon>
        <taxon>Pseudomonadati</taxon>
        <taxon>Pseudomonadota</taxon>
        <taxon>Gammaproteobacteria</taxon>
        <taxon>Enterobacterales</taxon>
        <taxon>Enterobacteriaceae</taxon>
        <taxon>Klebsiella/Raoultella group</taxon>
        <taxon>Raoultella</taxon>
    </lineage>
</organism>
<feature type="signal peptide" evidence="1">
    <location>
        <begin position="1"/>
        <end position="22"/>
    </location>
</feature>
<proteinExistence type="predicted"/>
<evidence type="ECO:0000256" key="1">
    <source>
        <dbReference type="SAM" id="SignalP"/>
    </source>
</evidence>
<accession>A0A855FJ38</accession>
<evidence type="ECO:0008006" key="4">
    <source>
        <dbReference type="Google" id="ProtNLM"/>
    </source>
</evidence>
<sequence length="260" mass="28954">MKRVNALAILAFILLLPSEASAQYPAFAAFTPPSKEYVVQSDLSEVTNLPNVPAQGGRGICYAASAAVMLTAENGLKLPEDCTRYTPDKIFSPYGLVKPFGEEDSGSHEPPTDEGGSAINALNYAAYVAFGNPSLECSSKDKTMPDFADNDDGGIREYTMWNQVYNIYENLTNTVQKINFNCQACIENFFHTRKTAFSTLKKIFPNIKEESVSFLRLMREPTYRDFVVKLTVPMKCQRKSVHRGSEGYKQLGRILAKRSQ</sequence>
<protein>
    <recommendedName>
        <fullName evidence="4">Peptidase C1A papain C-terminal domain-containing protein</fullName>
    </recommendedName>
</protein>
<gene>
    <name evidence="2" type="ORF">CFY86_09010</name>
</gene>
<evidence type="ECO:0000313" key="2">
    <source>
        <dbReference type="EMBL" id="PIK84827.1"/>
    </source>
</evidence>
<dbReference type="Proteomes" id="UP000229713">
    <property type="component" value="Unassembled WGS sequence"/>
</dbReference>
<name>A0A855FJ38_RAOOR</name>
<keyword evidence="1" id="KW-0732">Signal</keyword>
<dbReference type="EMBL" id="NKYI01000016">
    <property type="protein sequence ID" value="PIK84827.1"/>
    <property type="molecule type" value="Genomic_DNA"/>
</dbReference>
<dbReference type="AlphaFoldDB" id="A0A855FJ38"/>
<reference evidence="2 3" key="1">
    <citation type="submission" date="2017-07" db="EMBL/GenBank/DDBJ databases">
        <title>Raoultella ornithinolytica strain HH3 draft genome.</title>
        <authorList>
            <person name="Duceppe M.-O."/>
            <person name="Huang H."/>
            <person name="Phipps-Todd B."/>
        </authorList>
    </citation>
    <scope>NUCLEOTIDE SEQUENCE [LARGE SCALE GENOMIC DNA]</scope>
    <source>
        <strain evidence="2 3">HH3</strain>
    </source>
</reference>
<comment type="caution">
    <text evidence="2">The sequence shown here is derived from an EMBL/GenBank/DDBJ whole genome shotgun (WGS) entry which is preliminary data.</text>
</comment>